<dbReference type="AlphaFoldDB" id="A0A2K2H761"/>
<dbReference type="Proteomes" id="UP000236340">
    <property type="component" value="Unassembled WGS sequence"/>
</dbReference>
<comment type="caution">
    <text evidence="2">The sequence shown here is derived from an EMBL/GenBank/DDBJ whole genome shotgun (WGS) entry which is preliminary data.</text>
</comment>
<proteinExistence type="predicted"/>
<sequence length="120" mass="14115">MKNITPLLLALLLTACSGGSYLTWQHPSGLGEKERLQAERTCDEIVQDETWHSVDYPPYYGRYYNRPYYYGYPFAYRHSFGYSYYDYPGYVRAARSAFRVCMRAKGWQQVEKQRAGEAIH</sequence>
<protein>
    <recommendedName>
        <fullName evidence="4">Lipoprotein</fullName>
    </recommendedName>
</protein>
<dbReference type="EMBL" id="PPFX01000038">
    <property type="protein sequence ID" value="PNU19156.1"/>
    <property type="molecule type" value="Genomic_DNA"/>
</dbReference>
<reference evidence="2 3" key="1">
    <citation type="journal article" date="2018" name="Genome Announc.">
        <title>Genome Sequence of Geothermobacter sp. HR-1 Iron Reducer from the Loihi Seamount.</title>
        <authorList>
            <person name="Smith H."/>
            <person name="Abuyen K."/>
            <person name="Tremblay J."/>
            <person name="Savalia P."/>
            <person name="Perez-Rodriguez I."/>
            <person name="Emerson D."/>
            <person name="Tully B."/>
            <person name="Amend J."/>
        </authorList>
    </citation>
    <scope>NUCLEOTIDE SEQUENCE [LARGE SCALE GENOMIC DNA]</scope>
    <source>
        <strain evidence="2 3">HR-1</strain>
    </source>
</reference>
<name>A0A2K2H761_9BACT</name>
<evidence type="ECO:0000256" key="1">
    <source>
        <dbReference type="SAM" id="SignalP"/>
    </source>
</evidence>
<dbReference type="RefSeq" id="WP_103116329.1">
    <property type="nucleotide sequence ID" value="NZ_PPFX01000038.1"/>
</dbReference>
<gene>
    <name evidence="2" type="ORF">C2E25_13865</name>
</gene>
<feature type="signal peptide" evidence="1">
    <location>
        <begin position="1"/>
        <end position="22"/>
    </location>
</feature>
<organism evidence="2 3">
    <name type="scientific">Geothermobacter hydrogeniphilus</name>
    <dbReference type="NCBI Taxonomy" id="1969733"/>
    <lineage>
        <taxon>Bacteria</taxon>
        <taxon>Pseudomonadati</taxon>
        <taxon>Thermodesulfobacteriota</taxon>
        <taxon>Desulfuromonadia</taxon>
        <taxon>Desulfuromonadales</taxon>
        <taxon>Geothermobacteraceae</taxon>
        <taxon>Geothermobacter</taxon>
    </lineage>
</organism>
<feature type="chain" id="PRO_5014438999" description="Lipoprotein" evidence="1">
    <location>
        <begin position="23"/>
        <end position="120"/>
    </location>
</feature>
<dbReference type="PROSITE" id="PS51257">
    <property type="entry name" value="PROKAR_LIPOPROTEIN"/>
    <property type="match status" value="1"/>
</dbReference>
<evidence type="ECO:0000313" key="2">
    <source>
        <dbReference type="EMBL" id="PNU19156.1"/>
    </source>
</evidence>
<keyword evidence="1" id="KW-0732">Signal</keyword>
<evidence type="ECO:0008006" key="4">
    <source>
        <dbReference type="Google" id="ProtNLM"/>
    </source>
</evidence>
<accession>A0A2K2H761</accession>
<dbReference type="OrthoDB" id="5402328at2"/>
<evidence type="ECO:0000313" key="3">
    <source>
        <dbReference type="Proteomes" id="UP000236340"/>
    </source>
</evidence>